<sequence length="347" mass="40005">MSLFLWGITAHLFAQSETEKLDLPGDNLNLYAVMKLFQESKTLESFEKSLNAQLSGINNLDLNGDEGTDYIRVTDKVSGDIHTITLKTAVSENEDQNIAVFFVEKKSDGKVLIQLVGDEDLYGKDYILEPNNTETANPGYTGLETVKSAQSNPVSVATWPMVRYVFSPGYSAWNSPWRWRYYPSYWKPWRPRYWHSYYGYHYHLHKSYNARYRKWKYFRNPAWYGQYYSANFRSRSIIVRTKSNRGDYKTTYSRPATASEGSALFVKRNPKSRSVSYRVPAFDKNGRPIIVKQVEPARPIKKPVKKKKPRYSGKKPASTKGLTKPSSRKSVKPATPASSREPKKEIR</sequence>
<organism evidence="2 3">
    <name type="scientific">Dyadobacter linearis</name>
    <dbReference type="NCBI Taxonomy" id="2823330"/>
    <lineage>
        <taxon>Bacteria</taxon>
        <taxon>Pseudomonadati</taxon>
        <taxon>Bacteroidota</taxon>
        <taxon>Cytophagia</taxon>
        <taxon>Cytophagales</taxon>
        <taxon>Spirosomataceae</taxon>
        <taxon>Dyadobacter</taxon>
    </lineage>
</organism>
<feature type="region of interest" description="Disordered" evidence="1">
    <location>
        <begin position="294"/>
        <end position="347"/>
    </location>
</feature>
<dbReference type="Proteomes" id="UP000679725">
    <property type="component" value="Unassembled WGS sequence"/>
</dbReference>
<comment type="caution">
    <text evidence="2">The sequence shown here is derived from an EMBL/GenBank/DDBJ whole genome shotgun (WGS) entry which is preliminary data.</text>
</comment>
<evidence type="ECO:0000256" key="1">
    <source>
        <dbReference type="SAM" id="MobiDB-lite"/>
    </source>
</evidence>
<reference evidence="2 3" key="1">
    <citation type="submission" date="2021-04" db="EMBL/GenBank/DDBJ databases">
        <authorList>
            <person name="Rodrigo-Torres L."/>
            <person name="Arahal R. D."/>
            <person name="Lucena T."/>
        </authorList>
    </citation>
    <scope>NUCLEOTIDE SEQUENCE [LARGE SCALE GENOMIC DNA]</scope>
    <source>
        <strain evidence="2 3">CECT 9623</strain>
    </source>
</reference>
<proteinExistence type="predicted"/>
<dbReference type="EMBL" id="CAJRAU010000001">
    <property type="protein sequence ID" value="CAG5068181.1"/>
    <property type="molecule type" value="Genomic_DNA"/>
</dbReference>
<keyword evidence="3" id="KW-1185">Reference proteome</keyword>
<name>A0ABN7R1Y9_9BACT</name>
<protein>
    <submittedName>
        <fullName evidence="2">Uncharacterized protein</fullName>
    </submittedName>
</protein>
<evidence type="ECO:0000313" key="3">
    <source>
        <dbReference type="Proteomes" id="UP000679725"/>
    </source>
</evidence>
<feature type="compositionally biased region" description="Basic residues" evidence="1">
    <location>
        <begin position="299"/>
        <end position="313"/>
    </location>
</feature>
<accession>A0ABN7R1Y9</accession>
<evidence type="ECO:0000313" key="2">
    <source>
        <dbReference type="EMBL" id="CAG5068181.1"/>
    </source>
</evidence>
<gene>
    <name evidence="2" type="ORF">DYBT9623_00910</name>
</gene>